<dbReference type="NCBIfam" id="TIGR00157">
    <property type="entry name" value="ribosome small subunit-dependent GTPase A"/>
    <property type="match status" value="1"/>
</dbReference>
<dbReference type="GO" id="GO:0005737">
    <property type="term" value="C:cytoplasm"/>
    <property type="evidence" value="ECO:0007669"/>
    <property type="project" value="UniProtKB-SubCell"/>
</dbReference>
<feature type="binding site" evidence="10">
    <location>
        <begin position="162"/>
        <end position="170"/>
    </location>
    <ligand>
        <name>GTP</name>
        <dbReference type="ChEBI" id="CHEBI:37565"/>
    </ligand>
</feature>
<dbReference type="RefSeq" id="WP_076341214.1">
    <property type="nucleotide sequence ID" value="NZ_CAPQIB010000009.1"/>
</dbReference>
<dbReference type="EC" id="3.6.1.-" evidence="10"/>
<evidence type="ECO:0000256" key="2">
    <source>
        <dbReference type="ARBA" id="ARBA00022517"/>
    </source>
</evidence>
<evidence type="ECO:0000256" key="3">
    <source>
        <dbReference type="ARBA" id="ARBA00022723"/>
    </source>
</evidence>
<dbReference type="AlphaFoldDB" id="A0A1U7NN53"/>
<comment type="similarity">
    <text evidence="10">Belongs to the TRAFAC class YlqF/YawG GTPase family. RsgA subfamily.</text>
</comment>
<dbReference type="InterPro" id="IPR031944">
    <property type="entry name" value="RsgA_N"/>
</dbReference>
<keyword evidence="6 10" id="KW-0378">Hydrolase</keyword>
<comment type="cofactor">
    <cofactor evidence="10">
        <name>Zn(2+)</name>
        <dbReference type="ChEBI" id="CHEBI:29105"/>
    </cofactor>
    <text evidence="10">Binds 1 zinc ion per subunit.</text>
</comment>
<dbReference type="InterPro" id="IPR010914">
    <property type="entry name" value="RsgA_GTPase_dom"/>
</dbReference>
<evidence type="ECO:0000259" key="11">
    <source>
        <dbReference type="PROSITE" id="PS50936"/>
    </source>
</evidence>
<dbReference type="OrthoDB" id="9809485at2"/>
<organism evidence="13 14">
    <name type="scientific">Dubosiella newyorkensis</name>
    <dbReference type="NCBI Taxonomy" id="1862672"/>
    <lineage>
        <taxon>Bacteria</taxon>
        <taxon>Bacillati</taxon>
        <taxon>Bacillota</taxon>
        <taxon>Erysipelotrichia</taxon>
        <taxon>Erysipelotrichales</taxon>
        <taxon>Erysipelotrichaceae</taxon>
        <taxon>Dubosiella</taxon>
    </lineage>
</organism>
<keyword evidence="2 10" id="KW-0690">Ribosome biogenesis</keyword>
<protein>
    <recommendedName>
        <fullName evidence="10">Small ribosomal subunit biogenesis GTPase RsgA</fullName>
        <ecNumber evidence="10">3.6.1.-</ecNumber>
    </recommendedName>
</protein>
<dbReference type="SUPFAM" id="SSF50249">
    <property type="entry name" value="Nucleic acid-binding proteins"/>
    <property type="match status" value="1"/>
</dbReference>
<feature type="binding site" evidence="10">
    <location>
        <position position="256"/>
    </location>
    <ligand>
        <name>Zn(2+)</name>
        <dbReference type="ChEBI" id="CHEBI:29105"/>
    </ligand>
</feature>
<dbReference type="Pfam" id="PF03193">
    <property type="entry name" value="RsgA_GTPase"/>
    <property type="match status" value="1"/>
</dbReference>
<keyword evidence="8 10" id="KW-0694">RNA-binding</keyword>
<dbReference type="PANTHER" id="PTHR32120">
    <property type="entry name" value="SMALL RIBOSOMAL SUBUNIT BIOGENESIS GTPASE RSGA"/>
    <property type="match status" value="1"/>
</dbReference>
<dbReference type="SUPFAM" id="SSF52540">
    <property type="entry name" value="P-loop containing nucleoside triphosphate hydrolases"/>
    <property type="match status" value="1"/>
</dbReference>
<dbReference type="PANTHER" id="PTHR32120:SF11">
    <property type="entry name" value="SMALL RIBOSOMAL SUBUNIT BIOGENESIS GTPASE RSGA 1, MITOCHONDRIAL-RELATED"/>
    <property type="match status" value="1"/>
</dbReference>
<dbReference type="PROSITE" id="PS51721">
    <property type="entry name" value="G_CP"/>
    <property type="match status" value="1"/>
</dbReference>
<feature type="binding site" evidence="10">
    <location>
        <begin position="110"/>
        <end position="113"/>
    </location>
    <ligand>
        <name>GTP</name>
        <dbReference type="ChEBI" id="CHEBI:37565"/>
    </ligand>
</feature>
<dbReference type="Gene3D" id="1.10.40.50">
    <property type="entry name" value="Probable gtpase engc, domain 3"/>
    <property type="match status" value="1"/>
</dbReference>
<dbReference type="InterPro" id="IPR030378">
    <property type="entry name" value="G_CP_dom"/>
</dbReference>
<dbReference type="InterPro" id="IPR012340">
    <property type="entry name" value="NA-bd_OB-fold"/>
</dbReference>
<dbReference type="PROSITE" id="PS50936">
    <property type="entry name" value="ENGC_GTPASE"/>
    <property type="match status" value="1"/>
</dbReference>
<comment type="subcellular location">
    <subcellularLocation>
        <location evidence="10">Cytoplasm</location>
    </subcellularLocation>
</comment>
<evidence type="ECO:0000256" key="4">
    <source>
        <dbReference type="ARBA" id="ARBA00022730"/>
    </source>
</evidence>
<proteinExistence type="inferred from homology"/>
<comment type="subunit">
    <text evidence="10">Monomer. Associates with 30S ribosomal subunit, binds 16S rRNA.</text>
</comment>
<feature type="domain" description="CP-type G" evidence="12">
    <location>
        <begin position="61"/>
        <end position="219"/>
    </location>
</feature>
<evidence type="ECO:0000313" key="14">
    <source>
        <dbReference type="Proteomes" id="UP000186705"/>
    </source>
</evidence>
<keyword evidence="9 10" id="KW-0342">GTP-binding</keyword>
<dbReference type="GO" id="GO:0003924">
    <property type="term" value="F:GTPase activity"/>
    <property type="evidence" value="ECO:0007669"/>
    <property type="project" value="UniProtKB-UniRule"/>
</dbReference>
<evidence type="ECO:0000256" key="9">
    <source>
        <dbReference type="ARBA" id="ARBA00023134"/>
    </source>
</evidence>
<sequence>MKQGTIIKIISNQYTIENEEEKVVAAPRGKMRRSKAPMVGDHVEYEKVQDSYRILKILPRKNQLLRPTVANIDQALVVTSCKDPDFSERLLNRLLFVVELSNVEPIICITKWDLASEQERKTIEAYLAILKNCGYTIVYSYPESDDQALKAVLKDKVSVLCGQSGAGKSSLLNRLDPRFQLQTQEISKALGRGKHTTRYSALHEVAGGLVADTPGFSSLDFSNFDLKHLDAHLKAFSPYIGSCRFADCNHINEPDCRVKSAVEEGKIPSAYYEDYKALKEESLNRKVF</sequence>
<comment type="caution">
    <text evidence="13">The sequence shown here is derived from an EMBL/GenBank/DDBJ whole genome shotgun (WGS) entry which is preliminary data.</text>
</comment>
<dbReference type="Pfam" id="PF16745">
    <property type="entry name" value="RsgA_N"/>
    <property type="match status" value="1"/>
</dbReference>
<dbReference type="GeneID" id="78275334"/>
<evidence type="ECO:0000256" key="8">
    <source>
        <dbReference type="ARBA" id="ARBA00022884"/>
    </source>
</evidence>
<evidence type="ECO:0000256" key="10">
    <source>
        <dbReference type="HAMAP-Rule" id="MF_01820"/>
    </source>
</evidence>
<dbReference type="InterPro" id="IPR027417">
    <property type="entry name" value="P-loop_NTPase"/>
</dbReference>
<feature type="binding site" evidence="10">
    <location>
        <position position="243"/>
    </location>
    <ligand>
        <name>Zn(2+)</name>
        <dbReference type="ChEBI" id="CHEBI:29105"/>
    </ligand>
</feature>
<dbReference type="GO" id="GO:0046872">
    <property type="term" value="F:metal ion binding"/>
    <property type="evidence" value="ECO:0007669"/>
    <property type="project" value="UniProtKB-KW"/>
</dbReference>
<dbReference type="EMBL" id="MPKA01000060">
    <property type="protein sequence ID" value="OLU46732.1"/>
    <property type="molecule type" value="Genomic_DNA"/>
</dbReference>
<dbReference type="GO" id="GO:0042274">
    <property type="term" value="P:ribosomal small subunit biogenesis"/>
    <property type="evidence" value="ECO:0007669"/>
    <property type="project" value="UniProtKB-UniRule"/>
</dbReference>
<dbReference type="CDD" id="cd01854">
    <property type="entry name" value="YjeQ_EngC"/>
    <property type="match status" value="1"/>
</dbReference>
<keyword evidence="7 10" id="KW-0862">Zinc</keyword>
<evidence type="ECO:0000256" key="7">
    <source>
        <dbReference type="ARBA" id="ARBA00022833"/>
    </source>
</evidence>
<dbReference type="Gene3D" id="3.40.50.300">
    <property type="entry name" value="P-loop containing nucleotide triphosphate hydrolases"/>
    <property type="match status" value="1"/>
</dbReference>
<feature type="binding site" evidence="10">
    <location>
        <position position="248"/>
    </location>
    <ligand>
        <name>Zn(2+)</name>
        <dbReference type="ChEBI" id="CHEBI:29105"/>
    </ligand>
</feature>
<dbReference type="STRING" id="1862672.BO225_05145"/>
<reference evidence="13 14" key="1">
    <citation type="submission" date="2016-11" db="EMBL/GenBank/DDBJ databases">
        <title>Description of two novel members of the family Erysipelotrichaceae: Ileibacterium lipovorans gen. nov., sp. nov. and Dubosiella newyorkensis, gen. nov., sp. nov.</title>
        <authorList>
            <person name="Cox L.M."/>
            <person name="Sohn J."/>
            <person name="Tyrrell K.L."/>
            <person name="Citron D.M."/>
            <person name="Lawson P.A."/>
            <person name="Patel N.B."/>
            <person name="Iizumi T."/>
            <person name="Perez-Perez G.I."/>
            <person name="Goldstein E.J."/>
            <person name="Blaser M.J."/>
        </authorList>
    </citation>
    <scope>NUCLEOTIDE SEQUENCE [LARGE SCALE GENOMIC DNA]</scope>
    <source>
        <strain evidence="13 14">NYU-BL-A4</strain>
    </source>
</reference>
<keyword evidence="5 10" id="KW-0547">Nucleotide-binding</keyword>
<name>A0A1U7NN53_9FIRM</name>
<evidence type="ECO:0000313" key="13">
    <source>
        <dbReference type="EMBL" id="OLU46732.1"/>
    </source>
</evidence>
<dbReference type="InterPro" id="IPR004881">
    <property type="entry name" value="Ribosome_biogen_GTPase_RsgA"/>
</dbReference>
<evidence type="ECO:0000256" key="6">
    <source>
        <dbReference type="ARBA" id="ARBA00022801"/>
    </source>
</evidence>
<dbReference type="GO" id="GO:0005525">
    <property type="term" value="F:GTP binding"/>
    <property type="evidence" value="ECO:0007669"/>
    <property type="project" value="UniProtKB-UniRule"/>
</dbReference>
<gene>
    <name evidence="10" type="primary">rsgA</name>
    <name evidence="13" type="ORF">BO225_05145</name>
</gene>
<evidence type="ECO:0000259" key="12">
    <source>
        <dbReference type="PROSITE" id="PS51721"/>
    </source>
</evidence>
<comment type="function">
    <text evidence="10">One of several proteins that assist in the late maturation steps of the functional core of the 30S ribosomal subunit. Helps release RbfA from mature subunits. May play a role in the assembly of ribosomal proteins into the subunit. Circularly permuted GTPase that catalyzes slow GTP hydrolysis, GTPase activity is stimulated by the 30S ribosomal subunit.</text>
</comment>
<accession>A0A1U7NN53</accession>
<dbReference type="GO" id="GO:0019843">
    <property type="term" value="F:rRNA binding"/>
    <property type="evidence" value="ECO:0007669"/>
    <property type="project" value="UniProtKB-KW"/>
</dbReference>
<dbReference type="HAMAP" id="MF_01820">
    <property type="entry name" value="GTPase_RsgA"/>
    <property type="match status" value="1"/>
</dbReference>
<evidence type="ECO:0000256" key="1">
    <source>
        <dbReference type="ARBA" id="ARBA00022490"/>
    </source>
</evidence>
<keyword evidence="14" id="KW-1185">Reference proteome</keyword>
<dbReference type="Gene3D" id="2.40.50.140">
    <property type="entry name" value="Nucleic acid-binding proteins"/>
    <property type="match status" value="1"/>
</dbReference>
<keyword evidence="1 10" id="KW-0963">Cytoplasm</keyword>
<feature type="binding site" evidence="10">
    <location>
        <position position="250"/>
    </location>
    <ligand>
        <name>Zn(2+)</name>
        <dbReference type="ChEBI" id="CHEBI:29105"/>
    </ligand>
</feature>
<keyword evidence="4 10" id="KW-0699">rRNA-binding</keyword>
<dbReference type="Proteomes" id="UP000186705">
    <property type="component" value="Unassembled WGS sequence"/>
</dbReference>
<evidence type="ECO:0000256" key="5">
    <source>
        <dbReference type="ARBA" id="ARBA00022741"/>
    </source>
</evidence>
<feature type="domain" description="EngC GTPase" evidence="11">
    <location>
        <begin position="70"/>
        <end position="217"/>
    </location>
</feature>
<keyword evidence="3 10" id="KW-0479">Metal-binding</keyword>